<gene>
    <name evidence="1" type="ORF">Ae201684_012554</name>
</gene>
<organism evidence="1 2">
    <name type="scientific">Aphanomyces euteiches</name>
    <dbReference type="NCBI Taxonomy" id="100861"/>
    <lineage>
        <taxon>Eukaryota</taxon>
        <taxon>Sar</taxon>
        <taxon>Stramenopiles</taxon>
        <taxon>Oomycota</taxon>
        <taxon>Saprolegniomycetes</taxon>
        <taxon>Saprolegniales</taxon>
        <taxon>Verrucalvaceae</taxon>
        <taxon>Aphanomyces</taxon>
    </lineage>
</organism>
<keyword evidence="2" id="KW-1185">Reference proteome</keyword>
<evidence type="ECO:0000313" key="1">
    <source>
        <dbReference type="EMBL" id="KAF0729915.1"/>
    </source>
</evidence>
<name>A0A6G0WR88_9STRA</name>
<dbReference type="VEuPathDB" id="FungiDB:AeMF1_001662"/>
<evidence type="ECO:0000313" key="2">
    <source>
        <dbReference type="Proteomes" id="UP000481153"/>
    </source>
</evidence>
<dbReference type="Proteomes" id="UP000481153">
    <property type="component" value="Unassembled WGS sequence"/>
</dbReference>
<accession>A0A6G0WR88</accession>
<sequence>MARPKSMLWRQQFMRLLACVAAMFVMLIEFKGSQANMRFLFGEITPTKESSIYQCTYVPRLLPAMVPDSLDRELMATLFDSTSSSNMVYLDSDMEAEQLVSQNNSCSMPTANDYLYDSFYLNTILNAAFAGYGGWNASDSWIIVDCSFENRLIEDTTMIKFFLLDKAQTKITTFVLQTITVSRPRTHEKLSSGLATWTHTTLKSLKLTNEGDVTWTEAAEYFVEVGFEFPFEENDFVPVELESLVPRGETWIGRLDTMKEEFEFVATSGMFRRSPTIQAYMDVFYWDLPPNPI</sequence>
<reference evidence="1 2" key="1">
    <citation type="submission" date="2019-07" db="EMBL/GenBank/DDBJ databases">
        <title>Genomics analysis of Aphanomyces spp. identifies a new class of oomycete effector associated with host adaptation.</title>
        <authorList>
            <person name="Gaulin E."/>
        </authorList>
    </citation>
    <scope>NUCLEOTIDE SEQUENCE [LARGE SCALE GENOMIC DNA]</scope>
    <source>
        <strain evidence="1 2">ATCC 201684</strain>
    </source>
</reference>
<comment type="caution">
    <text evidence="1">The sequence shown here is derived from an EMBL/GenBank/DDBJ whole genome shotgun (WGS) entry which is preliminary data.</text>
</comment>
<proteinExistence type="predicted"/>
<protein>
    <submittedName>
        <fullName evidence="1">Uncharacterized protein</fullName>
    </submittedName>
</protein>
<dbReference type="AlphaFoldDB" id="A0A6G0WR88"/>
<dbReference type="EMBL" id="VJMJ01000159">
    <property type="protein sequence ID" value="KAF0729915.1"/>
    <property type="molecule type" value="Genomic_DNA"/>
</dbReference>